<proteinExistence type="predicted"/>
<comment type="caution">
    <text evidence="1">The sequence shown here is derived from an EMBL/GenBank/DDBJ whole genome shotgun (WGS) entry which is preliminary data.</text>
</comment>
<name>A0ACB8QSF0_9AGAM</name>
<protein>
    <submittedName>
        <fullName evidence="1">Uncharacterized protein</fullName>
    </submittedName>
</protein>
<dbReference type="Proteomes" id="UP000814128">
    <property type="component" value="Unassembled WGS sequence"/>
</dbReference>
<gene>
    <name evidence="1" type="ORF">K488DRAFT_83792</name>
</gene>
<organism evidence="1 2">
    <name type="scientific">Vararia minispora EC-137</name>
    <dbReference type="NCBI Taxonomy" id="1314806"/>
    <lineage>
        <taxon>Eukaryota</taxon>
        <taxon>Fungi</taxon>
        <taxon>Dikarya</taxon>
        <taxon>Basidiomycota</taxon>
        <taxon>Agaricomycotina</taxon>
        <taxon>Agaricomycetes</taxon>
        <taxon>Russulales</taxon>
        <taxon>Lachnocladiaceae</taxon>
        <taxon>Vararia</taxon>
    </lineage>
</organism>
<evidence type="ECO:0000313" key="2">
    <source>
        <dbReference type="Proteomes" id="UP000814128"/>
    </source>
</evidence>
<dbReference type="EMBL" id="MU273497">
    <property type="protein sequence ID" value="KAI0034608.1"/>
    <property type="molecule type" value="Genomic_DNA"/>
</dbReference>
<accession>A0ACB8QSF0</accession>
<reference evidence="1" key="2">
    <citation type="journal article" date="2022" name="New Phytol.">
        <title>Evolutionary transition to the ectomycorrhizal habit in the genomes of a hyperdiverse lineage of mushroom-forming fungi.</title>
        <authorList>
            <person name="Looney B."/>
            <person name="Miyauchi S."/>
            <person name="Morin E."/>
            <person name="Drula E."/>
            <person name="Courty P.E."/>
            <person name="Kohler A."/>
            <person name="Kuo A."/>
            <person name="LaButti K."/>
            <person name="Pangilinan J."/>
            <person name="Lipzen A."/>
            <person name="Riley R."/>
            <person name="Andreopoulos W."/>
            <person name="He G."/>
            <person name="Johnson J."/>
            <person name="Nolan M."/>
            <person name="Tritt A."/>
            <person name="Barry K.W."/>
            <person name="Grigoriev I.V."/>
            <person name="Nagy L.G."/>
            <person name="Hibbett D."/>
            <person name="Henrissat B."/>
            <person name="Matheny P.B."/>
            <person name="Labbe J."/>
            <person name="Martin F.M."/>
        </authorList>
    </citation>
    <scope>NUCLEOTIDE SEQUENCE</scope>
    <source>
        <strain evidence="1">EC-137</strain>
    </source>
</reference>
<evidence type="ECO:0000313" key="1">
    <source>
        <dbReference type="EMBL" id="KAI0034608.1"/>
    </source>
</evidence>
<keyword evidence="2" id="KW-1185">Reference proteome</keyword>
<reference evidence="1" key="1">
    <citation type="submission" date="2021-02" db="EMBL/GenBank/DDBJ databases">
        <authorList>
            <consortium name="DOE Joint Genome Institute"/>
            <person name="Ahrendt S."/>
            <person name="Looney B.P."/>
            <person name="Miyauchi S."/>
            <person name="Morin E."/>
            <person name="Drula E."/>
            <person name="Courty P.E."/>
            <person name="Chicoki N."/>
            <person name="Fauchery L."/>
            <person name="Kohler A."/>
            <person name="Kuo A."/>
            <person name="Labutti K."/>
            <person name="Pangilinan J."/>
            <person name="Lipzen A."/>
            <person name="Riley R."/>
            <person name="Andreopoulos W."/>
            <person name="He G."/>
            <person name="Johnson J."/>
            <person name="Barry K.W."/>
            <person name="Grigoriev I.V."/>
            <person name="Nagy L."/>
            <person name="Hibbett D."/>
            <person name="Henrissat B."/>
            <person name="Matheny P.B."/>
            <person name="Labbe J."/>
            <person name="Martin F."/>
        </authorList>
    </citation>
    <scope>NUCLEOTIDE SEQUENCE</scope>
    <source>
        <strain evidence="1">EC-137</strain>
    </source>
</reference>
<sequence length="2014" mass="220587">MAGHGWYPPSSSHYPTQHQNHPQVHPHQHQQQTQYQQHGQYAADTVQQDARRLVAAYPLANVTPTDHVARHLSSLTVSARAPSYINPGYYTHHPSTNAPPPPYSEYAPEMQHLHSHHVPPSHEDAYWSRTRTDAVGLLGHQPQYPSYADYQPTTQYWSSSHPTAQFRPSALGHSLLTHSFPHTSYPTPPPPMHPSSSSLANALGPPPPPITPVPPPQLRQAQAPPPPSAQQQQEQQQPYAPPPQQHLPPHPPLQYSYPTQHQQPAHLTQQQDQRMYLAAPLQQQQQPIYHAPQAQVLPARSPPKPQDQAKFFNAFLSSTSREIERSRAAKFATMPTLSAHSRSSLANVFQQPQAPSSSPLSVLPSSPAPSSPVKDAQTPQKRKASDVEDIRAPLQSPAVKRIQTLNRVASTPSFSKNSRRSQMPSSAGMDTPISTRGPHSSVLNTPSSRLDTPSSARGPPSSVVNTPSSVANTPSSLPDKRSRSPSASRSPTVARKVRHTAFVQLPAPKFKVSLLNGSKTPAKKSVKNGDEKMDIDHDEDGSGEGTDEDGEDYLPRVTSLPRTEKPKGTGKKAGEKDERDTIEKLTTLFDDIFEAEDTLPIDATPSSLPHPFTTLSPDARTPCLSPSTLTKLTQRIAAAASVARPRAKRGSPVKKRSDGPTRLAELDRNVLSRVLKVLERSLQAAENIDPFVPAPNALGPSTPSKHASPSKKPKKSADRRSTSRTPEDDFDTEKAVRQFELARNGVLAAGAAIALLAGDRLPRAAYSEELIASCVAVTRSALEHIVYPLTENPSRSVLLPKHLPAEVLQALLGTLPVLDKLVRAETVAMSDSIVISMIYVSIGPFFAAEAEGEREGQRGKKERDLFAVLPNGGAIRVVSALLLQLVQTSTHSVRIYARKLARSRQQDLTTSATSLESDGGLVGNSDREEIELYLSGLESATKSAKTIVAYLTQRSGKSKTTKNSNEAEYRAIFDGLLQDLLTVLFMPEWPAASLVLGIACKFLVNSLEDVRTNNTVENNAVKSIALDHLGAVAARLRGSILRFQGTKEAPKEDALRSLDEILKSRDTERLERLIAAHQDVSAHLARRSSEEQSFESARELTAVIWGQELAAALKSLDAQLEGGTGPDLVFARRIKTALRDVWVDAVHDVFSDGGDENAQGLATAIGLVQGLRNSFTPILNVILSALEAPPVFMRTKALKALGSIVTTDPTILNKDNVRESIKRHLQDNSAAVREAAVGLIGEYMISTPSVAGEYFPVIATRTADLGLAVRKRVIKLLRAFYGITTDRTQRIDICTKLVMRLNDEDDGVKDLALKTLEELWFPTAGTKPDLLTKVVSILGVAAHFRERQNPLEDMLHKIAAGKTGADADEVNRQYSEVCEVLIDGLVDATSIPGFTVINCIRTIYLFASAHPRVLTASNASTLLPYLKSSSAIMEEQVIGDYLLKIFRVVVPHMPKTATKFATELQATLQPMILKPSVNGGLTTLQESIACLCVVVLHLTNEFKQLSKLLVGCFNKVLQFTQQEAAGKPVNDRARNVLWYIVALLCENCDFDKLRAEHPDDVAELARISTESIIQRIYQQYLHLYARYPESNERGRILACLGSLFRAHPTLMTLDSSATIMDTVFSQGSEEDRTRLLRLMQDFLVSESEKHAAKEKGKEQEGNKANATGDVDMEELIGNTDGFADSGVASAIVQRYLEPVLDAALAQHAQMQNVASFPVIVALETSPNSQLAQRANGLHSLLHTKHASLLNSRYAHCARKTYEYQQKLATSSAPLCGYRPRDGGVPTALLQRWYGHVREKRAPKMDFLKALVRTLEPPATLEVTQDDVGFVRYMAENFATMEYKLVEEVLHIVKLLTSVLSTLGMQCMHALQPEGLACLLDAPLPVVGENAEMASAPAQQEQQRETNAPWQSPDKLPLLRSSVVLGIIMLLKAHLKALYGLSEDKILKYVPGKKSAVGDRAATRRQGASVAIAWDRMPHALEPVVTSEDMRAQRDAFLAVWHADGVTEEPEEDIL</sequence>